<dbReference type="PANTHER" id="PTHR46121:SF2">
    <property type="entry name" value="STAR-RELATED LIPID TRANSFER PROTEIN 3"/>
    <property type="match status" value="1"/>
</dbReference>
<dbReference type="GO" id="GO:0005739">
    <property type="term" value="C:mitochondrion"/>
    <property type="evidence" value="ECO:0007669"/>
    <property type="project" value="Ensembl"/>
</dbReference>
<feature type="transmembrane region" description="Helical" evidence="6">
    <location>
        <begin position="53"/>
        <end position="71"/>
    </location>
</feature>
<dbReference type="GO" id="GO:0005789">
    <property type="term" value="C:endoplasmic reticulum membrane"/>
    <property type="evidence" value="ECO:0007669"/>
    <property type="project" value="Ensembl"/>
</dbReference>
<evidence type="ECO:0000256" key="6">
    <source>
        <dbReference type="SAM" id="Phobius"/>
    </source>
</evidence>
<feature type="region of interest" description="Disordered" evidence="5">
    <location>
        <begin position="524"/>
        <end position="545"/>
    </location>
</feature>
<dbReference type="GO" id="GO:0099044">
    <property type="term" value="P:vesicle tethering to endoplasmic reticulum"/>
    <property type="evidence" value="ECO:0007669"/>
    <property type="project" value="Ensembl"/>
</dbReference>
<dbReference type="GO" id="GO:0005765">
    <property type="term" value="C:lysosomal membrane"/>
    <property type="evidence" value="ECO:0007669"/>
    <property type="project" value="TreeGrafter"/>
</dbReference>
<dbReference type="GO" id="GO:0042803">
    <property type="term" value="F:protein homodimerization activity"/>
    <property type="evidence" value="ECO:0007669"/>
    <property type="project" value="Ensembl"/>
</dbReference>
<dbReference type="PROSITE" id="PS51439">
    <property type="entry name" value="MENTAL"/>
    <property type="match status" value="1"/>
</dbReference>
<dbReference type="Ensembl" id="ENSBMST00010033623.1">
    <property type="protein sequence ID" value="ENSBMSP00010030569.1"/>
    <property type="gene ID" value="ENSBMSG00010022097.1"/>
</dbReference>
<dbReference type="InterPro" id="IPR051869">
    <property type="entry name" value="STARD3"/>
</dbReference>
<feature type="transmembrane region" description="Helical" evidence="6">
    <location>
        <begin position="122"/>
        <end position="141"/>
    </location>
</feature>
<reference evidence="8" key="1">
    <citation type="submission" date="2023-09" db="UniProtKB">
        <authorList>
            <consortium name="Ensembl"/>
        </authorList>
    </citation>
    <scope>IDENTIFICATION</scope>
</reference>
<gene>
    <name evidence="8" type="primary">STARD3</name>
</gene>
<evidence type="ECO:0000259" key="7">
    <source>
        <dbReference type="PROSITE" id="PS51439"/>
    </source>
</evidence>
<dbReference type="InterPro" id="IPR023393">
    <property type="entry name" value="START-like_dom_sf"/>
</dbReference>
<protein>
    <submittedName>
        <fullName evidence="8">StAR related lipid transfer domain containing 3</fullName>
    </submittedName>
</protein>
<dbReference type="GO" id="GO:0006701">
    <property type="term" value="P:progesterone biosynthetic process"/>
    <property type="evidence" value="ECO:0007669"/>
    <property type="project" value="Ensembl"/>
</dbReference>
<evidence type="ECO:0000256" key="3">
    <source>
        <dbReference type="ARBA" id="ARBA00022692"/>
    </source>
</evidence>
<keyword evidence="6" id="KW-1133">Transmembrane helix</keyword>
<evidence type="ECO:0000256" key="4">
    <source>
        <dbReference type="ARBA" id="ARBA00023136"/>
    </source>
</evidence>
<evidence type="ECO:0000313" key="8">
    <source>
        <dbReference type="Ensembl" id="ENSBMSP00010030569.1"/>
    </source>
</evidence>
<feature type="compositionally biased region" description="Low complexity" evidence="5">
    <location>
        <begin position="305"/>
        <end position="318"/>
    </location>
</feature>
<dbReference type="GO" id="GO:0140284">
    <property type="term" value="C:endoplasmic reticulum-endosome membrane contact site"/>
    <property type="evidence" value="ECO:0007669"/>
    <property type="project" value="Ensembl"/>
</dbReference>
<feature type="domain" description="MENTAL" evidence="7">
    <location>
        <begin position="47"/>
        <end position="218"/>
    </location>
</feature>
<dbReference type="AlphaFoldDB" id="A0A8C0I6R0"/>
<dbReference type="InterPro" id="IPR019498">
    <property type="entry name" value="MENTAL"/>
</dbReference>
<evidence type="ECO:0000256" key="1">
    <source>
        <dbReference type="ARBA" id="ARBA00004107"/>
    </source>
</evidence>
<organism evidence="8">
    <name type="scientific">Balaenoptera musculus</name>
    <name type="common">Blue whale</name>
    <dbReference type="NCBI Taxonomy" id="9771"/>
    <lineage>
        <taxon>Eukaryota</taxon>
        <taxon>Metazoa</taxon>
        <taxon>Chordata</taxon>
        <taxon>Craniata</taxon>
        <taxon>Vertebrata</taxon>
        <taxon>Euteleostomi</taxon>
        <taxon>Mammalia</taxon>
        <taxon>Eutheria</taxon>
        <taxon>Laurasiatheria</taxon>
        <taxon>Artiodactyla</taxon>
        <taxon>Whippomorpha</taxon>
        <taxon>Cetacea</taxon>
        <taxon>Mysticeti</taxon>
        <taxon>Balaenopteridae</taxon>
        <taxon>Balaenoptera</taxon>
    </lineage>
</organism>
<dbReference type="GO" id="GO:0031902">
    <property type="term" value="C:late endosome membrane"/>
    <property type="evidence" value="ECO:0007669"/>
    <property type="project" value="UniProtKB-SubCell"/>
</dbReference>
<dbReference type="GeneTree" id="ENSGT00940000159051"/>
<name>A0A8C0I6R0_BALMU</name>
<dbReference type="GO" id="GO:0030301">
    <property type="term" value="P:cholesterol transport"/>
    <property type="evidence" value="ECO:0007669"/>
    <property type="project" value="Ensembl"/>
</dbReference>
<keyword evidence="3 6" id="KW-0812">Transmembrane</keyword>
<dbReference type="GO" id="GO:0005654">
    <property type="term" value="C:nucleoplasm"/>
    <property type="evidence" value="ECO:0007669"/>
    <property type="project" value="Ensembl"/>
</dbReference>
<feature type="transmembrane region" description="Helical" evidence="6">
    <location>
        <begin position="99"/>
        <end position="117"/>
    </location>
</feature>
<comment type="subcellular location">
    <subcellularLocation>
        <location evidence="1">Late endosome membrane</location>
        <topology evidence="1">Multi-pass membrane protein</topology>
    </subcellularLocation>
</comment>
<evidence type="ECO:0000256" key="2">
    <source>
        <dbReference type="ARBA" id="ARBA00010909"/>
    </source>
</evidence>
<sequence length="545" mass="60387">MSKLSREPVCDLERSLPAVASLGSSLSHSQSLSSRFLPPPREKRRAISDVRRTFCLFVTFDLLFISLLWIIELNTNTGIQRNLEQEIIHYSFKTSFFDIFVLAFFRFSGLLLGYAVLRLRHWWVIAVTTLVSSAFLIVKVILSELLSKGAFGYLLPIVSFVLAWLETWFLDFKVLPQEAEEERWSDNESDEEVVGKKGFSAQEREYILQGKEAMAVVDQILAQEENWKFEKNNEYGDTVYTIEVPFHGKTFILKVSEGRGVLEPPALPGTPGKSPGVGGPSGRFLPTRREGLVCPSTSGTTQPSARPAPDLPALPRGAGVPGGDPAAREDGAVEQDGDSLPDPAASRRQHPHLLRCVFGGRGWCGLPQGLRERPTHRAAQRPIPVIGHCHHPLRQAPDTQICQCLEVPPEEEALVFLLPVPRPPPVPLLSNPSPTSDLLPDTPLFPFCPGVPQRALFFECQLGALVSPPPQTCWVMGKLISPLGASFLIWSQGSCRRIKWRWGVHHTAQARRLLRRRPLLEPSGTALLPELGPGEKCPPSPPPHD</sequence>
<feature type="region of interest" description="Disordered" evidence="5">
    <location>
        <begin position="263"/>
        <end position="347"/>
    </location>
</feature>
<proteinExistence type="inferred from homology"/>
<dbReference type="Gene3D" id="3.30.530.20">
    <property type="match status" value="1"/>
</dbReference>
<keyword evidence="4 6" id="KW-0472">Membrane</keyword>
<evidence type="ECO:0000256" key="5">
    <source>
        <dbReference type="SAM" id="MobiDB-lite"/>
    </source>
</evidence>
<dbReference type="Pfam" id="PF10457">
    <property type="entry name" value="MENTAL"/>
    <property type="match status" value="1"/>
</dbReference>
<feature type="compositionally biased region" description="Polar residues" evidence="5">
    <location>
        <begin position="295"/>
        <end position="304"/>
    </location>
</feature>
<comment type="similarity">
    <text evidence="2">Belongs to the STARD3 family.</text>
</comment>
<accession>A0A8C0I6R0</accession>
<dbReference type="PANTHER" id="PTHR46121">
    <property type="entry name" value="STEROIDOGENIC ACUTE REGULATORY PROTEIN-LIKE"/>
    <property type="match status" value="1"/>
</dbReference>
<dbReference type="GO" id="GO:0015485">
    <property type="term" value="F:cholesterol binding"/>
    <property type="evidence" value="ECO:0007669"/>
    <property type="project" value="Ensembl"/>
</dbReference>
<feature type="compositionally biased region" description="Pro residues" evidence="5">
    <location>
        <begin position="536"/>
        <end position="545"/>
    </location>
</feature>